<dbReference type="PATRIC" id="fig|1423759.3.peg.1781"/>
<protein>
    <submittedName>
        <fullName evidence="2">Uncharacterized protein</fullName>
    </submittedName>
</protein>
<dbReference type="EMBL" id="AZDX01000050">
    <property type="protein sequence ID" value="KRL05038.1"/>
    <property type="molecule type" value="Genomic_DNA"/>
</dbReference>
<dbReference type="AlphaFoldDB" id="A0A0R1MA89"/>
<sequence length="65" mass="7274">MQTDLATIIVIASWLIFIGFGGLLSISLKHNKFRLLNGILGNTTLKLKQVNSSYPMHLLENISQF</sequence>
<name>A0A0R1MA89_9LACO</name>
<keyword evidence="1" id="KW-0472">Membrane</keyword>
<comment type="caution">
    <text evidence="2">The sequence shown here is derived from an EMBL/GenBank/DDBJ whole genome shotgun (WGS) entry which is preliminary data.</text>
</comment>
<keyword evidence="3" id="KW-1185">Reference proteome</keyword>
<dbReference type="Proteomes" id="UP000051448">
    <property type="component" value="Unassembled WGS sequence"/>
</dbReference>
<keyword evidence="1" id="KW-1133">Transmembrane helix</keyword>
<gene>
    <name evidence="2" type="ORF">FC92_GL001707</name>
</gene>
<dbReference type="RefSeq" id="WP_057870256.1">
    <property type="nucleotide sequence ID" value="NZ_AZDX01000050.1"/>
</dbReference>
<evidence type="ECO:0000313" key="3">
    <source>
        <dbReference type="Proteomes" id="UP000051448"/>
    </source>
</evidence>
<organism evidence="2 3">
    <name type="scientific">Liquorilactobacillus hordei DSM 19519</name>
    <dbReference type="NCBI Taxonomy" id="1423759"/>
    <lineage>
        <taxon>Bacteria</taxon>
        <taxon>Bacillati</taxon>
        <taxon>Bacillota</taxon>
        <taxon>Bacilli</taxon>
        <taxon>Lactobacillales</taxon>
        <taxon>Lactobacillaceae</taxon>
        <taxon>Liquorilactobacillus</taxon>
    </lineage>
</organism>
<feature type="transmembrane region" description="Helical" evidence="1">
    <location>
        <begin position="6"/>
        <end position="26"/>
    </location>
</feature>
<accession>A0A0R1MA89</accession>
<keyword evidence="1" id="KW-0812">Transmembrane</keyword>
<dbReference type="GeneID" id="98310557"/>
<proteinExistence type="predicted"/>
<reference evidence="2 3" key="1">
    <citation type="journal article" date="2015" name="Genome Announc.">
        <title>Expanding the biotechnology potential of lactobacilli through comparative genomics of 213 strains and associated genera.</title>
        <authorList>
            <person name="Sun Z."/>
            <person name="Harris H.M."/>
            <person name="McCann A."/>
            <person name="Guo C."/>
            <person name="Argimon S."/>
            <person name="Zhang W."/>
            <person name="Yang X."/>
            <person name="Jeffery I.B."/>
            <person name="Cooney J.C."/>
            <person name="Kagawa T.F."/>
            <person name="Liu W."/>
            <person name="Song Y."/>
            <person name="Salvetti E."/>
            <person name="Wrobel A."/>
            <person name="Rasinkangas P."/>
            <person name="Parkhill J."/>
            <person name="Rea M.C."/>
            <person name="O'Sullivan O."/>
            <person name="Ritari J."/>
            <person name="Douillard F.P."/>
            <person name="Paul Ross R."/>
            <person name="Yang R."/>
            <person name="Briner A.E."/>
            <person name="Felis G.E."/>
            <person name="de Vos W.M."/>
            <person name="Barrangou R."/>
            <person name="Klaenhammer T.R."/>
            <person name="Caufield P.W."/>
            <person name="Cui Y."/>
            <person name="Zhang H."/>
            <person name="O'Toole P.W."/>
        </authorList>
    </citation>
    <scope>NUCLEOTIDE SEQUENCE [LARGE SCALE GENOMIC DNA]</scope>
    <source>
        <strain evidence="2 3">DSM 19519</strain>
    </source>
</reference>
<evidence type="ECO:0000313" key="2">
    <source>
        <dbReference type="EMBL" id="KRL05038.1"/>
    </source>
</evidence>
<dbReference type="OrthoDB" id="9782395at2"/>
<evidence type="ECO:0000256" key="1">
    <source>
        <dbReference type="SAM" id="Phobius"/>
    </source>
</evidence>